<dbReference type="PANTHER" id="PTHR12358">
    <property type="entry name" value="SPHINGOSINE KINASE"/>
    <property type="match status" value="1"/>
</dbReference>
<reference evidence="6 7" key="1">
    <citation type="submission" date="2016-11" db="EMBL/GenBank/DDBJ databases">
        <authorList>
            <person name="Jaros S."/>
            <person name="Januszkiewicz K."/>
            <person name="Wedrychowicz H."/>
        </authorList>
    </citation>
    <scope>NUCLEOTIDE SEQUENCE [LARGE SCALE GENOMIC DNA]</scope>
    <source>
        <strain evidence="6 7">CGMCC 1.12145</strain>
    </source>
</reference>
<keyword evidence="1" id="KW-0808">Transferase</keyword>
<dbReference type="Gene3D" id="2.60.200.40">
    <property type="match status" value="1"/>
</dbReference>
<keyword evidence="3 6" id="KW-0418">Kinase</keyword>
<evidence type="ECO:0000259" key="5">
    <source>
        <dbReference type="PROSITE" id="PS50146"/>
    </source>
</evidence>
<dbReference type="Pfam" id="PF19279">
    <property type="entry name" value="YegS_C"/>
    <property type="match status" value="1"/>
</dbReference>
<name>A0A1K1QHU0_9FLAO</name>
<dbReference type="GO" id="GO:0016301">
    <property type="term" value="F:kinase activity"/>
    <property type="evidence" value="ECO:0007669"/>
    <property type="project" value="UniProtKB-KW"/>
</dbReference>
<dbReference type="SMART" id="SM00046">
    <property type="entry name" value="DAGKc"/>
    <property type="match status" value="1"/>
</dbReference>
<dbReference type="SUPFAM" id="SSF111331">
    <property type="entry name" value="NAD kinase/diacylglycerol kinase-like"/>
    <property type="match status" value="1"/>
</dbReference>
<evidence type="ECO:0000256" key="1">
    <source>
        <dbReference type="ARBA" id="ARBA00022679"/>
    </source>
</evidence>
<gene>
    <name evidence="6" type="ORF">SAMN02927921_02563</name>
</gene>
<feature type="domain" description="DAGKc" evidence="5">
    <location>
        <begin position="1"/>
        <end position="129"/>
    </location>
</feature>
<dbReference type="InterPro" id="IPR017438">
    <property type="entry name" value="ATP-NAD_kinase_N"/>
</dbReference>
<evidence type="ECO:0000256" key="2">
    <source>
        <dbReference type="ARBA" id="ARBA00022741"/>
    </source>
</evidence>
<dbReference type="EMBL" id="FPJE01000013">
    <property type="protein sequence ID" value="SFW59241.1"/>
    <property type="molecule type" value="Genomic_DNA"/>
</dbReference>
<proteinExistence type="predicted"/>
<dbReference type="PANTHER" id="PTHR12358:SF106">
    <property type="entry name" value="LIPID KINASE YEGS"/>
    <property type="match status" value="1"/>
</dbReference>
<dbReference type="Gene3D" id="3.40.50.10330">
    <property type="entry name" value="Probable inorganic polyphosphate/atp-NAD kinase, domain 1"/>
    <property type="match status" value="1"/>
</dbReference>
<dbReference type="InterPro" id="IPR050187">
    <property type="entry name" value="Lipid_Phosphate_FormReg"/>
</dbReference>
<dbReference type="STRING" id="1150368.SAMN02927921_02563"/>
<dbReference type="OrthoDB" id="9786026at2"/>
<dbReference type="PROSITE" id="PS50146">
    <property type="entry name" value="DAGK"/>
    <property type="match status" value="1"/>
</dbReference>
<dbReference type="RefSeq" id="WP_072317779.1">
    <property type="nucleotide sequence ID" value="NZ_FPJE01000013.1"/>
</dbReference>
<dbReference type="Proteomes" id="UP000182248">
    <property type="component" value="Unassembled WGS sequence"/>
</dbReference>
<dbReference type="InterPro" id="IPR001206">
    <property type="entry name" value="Diacylglycerol_kinase_cat_dom"/>
</dbReference>
<protein>
    <submittedName>
        <fullName evidence="6">Lipid kinase, YegS/Rv2252/BmrU family</fullName>
    </submittedName>
</protein>
<organism evidence="6 7">
    <name type="scientific">Sinomicrobium oceani</name>
    <dbReference type="NCBI Taxonomy" id="1150368"/>
    <lineage>
        <taxon>Bacteria</taxon>
        <taxon>Pseudomonadati</taxon>
        <taxon>Bacteroidota</taxon>
        <taxon>Flavobacteriia</taxon>
        <taxon>Flavobacteriales</taxon>
        <taxon>Flavobacteriaceae</taxon>
        <taxon>Sinomicrobium</taxon>
    </lineage>
</organism>
<evidence type="ECO:0000256" key="3">
    <source>
        <dbReference type="ARBA" id="ARBA00022777"/>
    </source>
</evidence>
<dbReference type="InterPro" id="IPR045540">
    <property type="entry name" value="YegS/DAGK_C"/>
</dbReference>
<dbReference type="InterPro" id="IPR016064">
    <property type="entry name" value="NAD/diacylglycerol_kinase_sf"/>
</dbReference>
<keyword evidence="4" id="KW-0067">ATP-binding</keyword>
<keyword evidence="2" id="KW-0547">Nucleotide-binding</keyword>
<accession>A0A1K1QHU0</accession>
<dbReference type="Pfam" id="PF00781">
    <property type="entry name" value="DAGK_cat"/>
    <property type="match status" value="1"/>
</dbReference>
<evidence type="ECO:0000313" key="7">
    <source>
        <dbReference type="Proteomes" id="UP000182248"/>
    </source>
</evidence>
<evidence type="ECO:0000256" key="4">
    <source>
        <dbReference type="ARBA" id="ARBA00022840"/>
    </source>
</evidence>
<evidence type="ECO:0000313" key="6">
    <source>
        <dbReference type="EMBL" id="SFW59241.1"/>
    </source>
</evidence>
<keyword evidence="7" id="KW-1185">Reference proteome</keyword>
<dbReference type="GO" id="GO:0005886">
    <property type="term" value="C:plasma membrane"/>
    <property type="evidence" value="ECO:0007669"/>
    <property type="project" value="TreeGrafter"/>
</dbReference>
<dbReference type="GO" id="GO:0005524">
    <property type="term" value="F:ATP binding"/>
    <property type="evidence" value="ECO:0007669"/>
    <property type="project" value="UniProtKB-KW"/>
</dbReference>
<dbReference type="AlphaFoldDB" id="A0A1K1QHU0"/>
<sequence>MKNIHFIVNPIAGRGNNGLDNALLDTYFPGDAYLVVVKYSERKKHAIALAIASLKEGASVIVACGGDGTVNEVASVLVNTDIPLGIIPLGSGNGLASHLRIPADQALALDIIKKQLSARIDVGCCNGAYFFSNTGVGFDAEVIRNYEGAGSRKLTAYTKACIKAFFGREKACPLEVSVDGGKYYKDPYLIFISNSNEMGYSFSLTPGASLQDGLLDVLIVPNMNKIRFLLFGILMLFKKHVSLKGVVNYQTRQLRLNRNDHSFFGLQMDGEYKILPTGVITIELLHAALSVISGSV</sequence>